<dbReference type="AlphaFoldDB" id="A0AAD6ZEH9"/>
<dbReference type="PRINTS" id="PR00420">
    <property type="entry name" value="RNGMNOXGNASE"/>
</dbReference>
<dbReference type="EMBL" id="JARIHO010000055">
    <property type="protein sequence ID" value="KAJ7319085.1"/>
    <property type="molecule type" value="Genomic_DNA"/>
</dbReference>
<dbReference type="InterPro" id="IPR002938">
    <property type="entry name" value="FAD-bd"/>
</dbReference>
<organism evidence="7 8">
    <name type="scientific">Mycena albidolilacea</name>
    <dbReference type="NCBI Taxonomy" id="1033008"/>
    <lineage>
        <taxon>Eukaryota</taxon>
        <taxon>Fungi</taxon>
        <taxon>Dikarya</taxon>
        <taxon>Basidiomycota</taxon>
        <taxon>Agaricomycotina</taxon>
        <taxon>Agaricomycetes</taxon>
        <taxon>Agaricomycetidae</taxon>
        <taxon>Agaricales</taxon>
        <taxon>Marasmiineae</taxon>
        <taxon>Mycenaceae</taxon>
        <taxon>Mycena</taxon>
    </lineage>
</organism>
<keyword evidence="2" id="KW-0285">Flavoprotein</keyword>
<gene>
    <name evidence="7" type="ORF">DFH08DRAFT_394574</name>
</gene>
<feature type="domain" description="FAD-binding" evidence="6">
    <location>
        <begin position="9"/>
        <end position="378"/>
    </location>
</feature>
<evidence type="ECO:0000313" key="7">
    <source>
        <dbReference type="EMBL" id="KAJ7319085.1"/>
    </source>
</evidence>
<keyword evidence="4" id="KW-0560">Oxidoreductase</keyword>
<dbReference type="GO" id="GO:0071949">
    <property type="term" value="F:FAD binding"/>
    <property type="evidence" value="ECO:0007669"/>
    <property type="project" value="InterPro"/>
</dbReference>
<protein>
    <recommendedName>
        <fullName evidence="6">FAD-binding domain-containing protein</fullName>
    </recommendedName>
</protein>
<dbReference type="PANTHER" id="PTHR13789:SF147">
    <property type="entry name" value="PUTATIVE (AFU_ORTHOLOGUE AFUA_2G01950)-RELATED"/>
    <property type="match status" value="1"/>
</dbReference>
<dbReference type="PANTHER" id="PTHR13789">
    <property type="entry name" value="MONOOXYGENASE"/>
    <property type="match status" value="1"/>
</dbReference>
<evidence type="ECO:0000313" key="8">
    <source>
        <dbReference type="Proteomes" id="UP001218218"/>
    </source>
</evidence>
<dbReference type="Proteomes" id="UP001218218">
    <property type="component" value="Unassembled WGS sequence"/>
</dbReference>
<evidence type="ECO:0000256" key="2">
    <source>
        <dbReference type="ARBA" id="ARBA00022630"/>
    </source>
</evidence>
<dbReference type="InterPro" id="IPR036188">
    <property type="entry name" value="FAD/NAD-bd_sf"/>
</dbReference>
<proteinExistence type="inferred from homology"/>
<name>A0AAD6ZEH9_9AGAR</name>
<keyword evidence="3" id="KW-0274">FAD</keyword>
<dbReference type="Gene3D" id="3.50.50.60">
    <property type="entry name" value="FAD/NAD(P)-binding domain"/>
    <property type="match status" value="1"/>
</dbReference>
<evidence type="ECO:0000259" key="6">
    <source>
        <dbReference type="Pfam" id="PF01494"/>
    </source>
</evidence>
<dbReference type="SUPFAM" id="SSF51905">
    <property type="entry name" value="FAD/NAD(P)-binding domain"/>
    <property type="match status" value="1"/>
</dbReference>
<evidence type="ECO:0000256" key="5">
    <source>
        <dbReference type="ARBA" id="ARBA00023033"/>
    </source>
</evidence>
<dbReference type="Pfam" id="PF01494">
    <property type="entry name" value="FAD_binding_3"/>
    <property type="match status" value="1"/>
</dbReference>
<dbReference type="GO" id="GO:0004497">
    <property type="term" value="F:monooxygenase activity"/>
    <property type="evidence" value="ECO:0007669"/>
    <property type="project" value="UniProtKB-KW"/>
</dbReference>
<comment type="similarity">
    <text evidence="1">Belongs to the paxM FAD-dependent monooxygenase family.</text>
</comment>
<evidence type="ECO:0000256" key="1">
    <source>
        <dbReference type="ARBA" id="ARBA00007992"/>
    </source>
</evidence>
<keyword evidence="5" id="KW-0503">Monooxygenase</keyword>
<reference evidence="7" key="1">
    <citation type="submission" date="2023-03" db="EMBL/GenBank/DDBJ databases">
        <title>Massive genome expansion in bonnet fungi (Mycena s.s.) driven by repeated elements and novel gene families across ecological guilds.</title>
        <authorList>
            <consortium name="Lawrence Berkeley National Laboratory"/>
            <person name="Harder C.B."/>
            <person name="Miyauchi S."/>
            <person name="Viragh M."/>
            <person name="Kuo A."/>
            <person name="Thoen E."/>
            <person name="Andreopoulos B."/>
            <person name="Lu D."/>
            <person name="Skrede I."/>
            <person name="Drula E."/>
            <person name="Henrissat B."/>
            <person name="Morin E."/>
            <person name="Kohler A."/>
            <person name="Barry K."/>
            <person name="LaButti K."/>
            <person name="Morin E."/>
            <person name="Salamov A."/>
            <person name="Lipzen A."/>
            <person name="Mereny Z."/>
            <person name="Hegedus B."/>
            <person name="Baldrian P."/>
            <person name="Stursova M."/>
            <person name="Weitz H."/>
            <person name="Taylor A."/>
            <person name="Grigoriev I.V."/>
            <person name="Nagy L.G."/>
            <person name="Martin F."/>
            <person name="Kauserud H."/>
        </authorList>
    </citation>
    <scope>NUCLEOTIDE SEQUENCE</scope>
    <source>
        <strain evidence="7">CBHHK002</strain>
    </source>
</reference>
<comment type="caution">
    <text evidence="7">The sequence shown here is derived from an EMBL/GenBank/DDBJ whole genome shotgun (WGS) entry which is preliminary data.</text>
</comment>
<sequence>MSHDTRLKFIIVGASTAGLASAIALKAAGHNVLVLERDPEVGGPSAIPTGGVRLPPNGCKILFDWGLEAEIRADAVVGEGFTVYKYAGKDSNRDYLGTHRWDPELLTEARGDFLQMRHANLLRILYDAALREPSRRQLNGHMSSPTVTIEFDAEVVDADFDACSVTLRSGVVHQGDVLIGADGASGYIRQRLLEEEGDPEDDELDGLTVYSATIPKTLAIADSELRKLYEYPQKNMVTFSVGSNRGAQAFLAGKDEDVVFWVYTPDSVQKGTWKEPAERNIKDVIGSCDPMIERLALLAGPATCVQIKNHYELESWVSKSGKVVVLGEAAHPFPIISLHAYSIAIEDGAFIGKIFSHTRNPARIMEFLHAFQENRKPRCTHIDLSEKQYIDVMALPDGPMQAARDAAMRANEAAGRNVMDAGNLDLQQMWDGMRMVFGYDPADDADEWWVSWGRLRDAATASKGNMADIAECGE</sequence>
<evidence type="ECO:0000256" key="3">
    <source>
        <dbReference type="ARBA" id="ARBA00022827"/>
    </source>
</evidence>
<evidence type="ECO:0000256" key="4">
    <source>
        <dbReference type="ARBA" id="ARBA00023002"/>
    </source>
</evidence>
<dbReference type="InterPro" id="IPR050493">
    <property type="entry name" value="FAD-dep_Monooxygenase_BioMet"/>
</dbReference>
<accession>A0AAD6ZEH9</accession>
<keyword evidence="8" id="KW-1185">Reference proteome</keyword>